<keyword evidence="3" id="KW-0233">DNA recombination</keyword>
<dbReference type="InterPro" id="IPR044068">
    <property type="entry name" value="CB"/>
</dbReference>
<dbReference type="GO" id="GO:0003677">
    <property type="term" value="F:DNA binding"/>
    <property type="evidence" value="ECO:0007669"/>
    <property type="project" value="UniProtKB-UniRule"/>
</dbReference>
<keyword evidence="2 4" id="KW-0238">DNA-binding</keyword>
<dbReference type="PROSITE" id="PS51898">
    <property type="entry name" value="TYR_RECOMBINASE"/>
    <property type="match status" value="1"/>
</dbReference>
<evidence type="ECO:0000256" key="1">
    <source>
        <dbReference type="ARBA" id="ARBA00022908"/>
    </source>
</evidence>
<dbReference type="RefSeq" id="WP_106748649.1">
    <property type="nucleotide sequence ID" value="NZ_CP027668.1"/>
</dbReference>
<evidence type="ECO:0000259" key="5">
    <source>
        <dbReference type="PROSITE" id="PS51898"/>
    </source>
</evidence>
<evidence type="ECO:0000256" key="3">
    <source>
        <dbReference type="ARBA" id="ARBA00023172"/>
    </source>
</evidence>
<dbReference type="GO" id="GO:0015074">
    <property type="term" value="P:DNA integration"/>
    <property type="evidence" value="ECO:0007669"/>
    <property type="project" value="UniProtKB-KW"/>
</dbReference>
<dbReference type="InterPro" id="IPR013762">
    <property type="entry name" value="Integrase-like_cat_sf"/>
</dbReference>
<dbReference type="AlphaFoldDB" id="A0A2S0NAY2"/>
<reference evidence="7 8" key="1">
    <citation type="submission" date="2018-03" db="EMBL/GenBank/DDBJ databases">
        <title>Genome sequencing of Phreatobacter sp.</title>
        <authorList>
            <person name="Kim S.-J."/>
            <person name="Heo J."/>
            <person name="Kwon S.-W."/>
        </authorList>
    </citation>
    <scope>NUCLEOTIDE SEQUENCE [LARGE SCALE GENOMIC DNA]</scope>
    <source>
        <strain evidence="7 8">S-12</strain>
    </source>
</reference>
<dbReference type="PANTHER" id="PTHR30349">
    <property type="entry name" value="PHAGE INTEGRASE-RELATED"/>
    <property type="match status" value="1"/>
</dbReference>
<name>A0A2S0NAY2_9HYPH</name>
<dbReference type="InterPro" id="IPR011010">
    <property type="entry name" value="DNA_brk_join_enz"/>
</dbReference>
<evidence type="ECO:0000313" key="8">
    <source>
        <dbReference type="Proteomes" id="UP000237889"/>
    </source>
</evidence>
<dbReference type="EMBL" id="CP027668">
    <property type="protein sequence ID" value="AVO45308.1"/>
    <property type="molecule type" value="Genomic_DNA"/>
</dbReference>
<accession>A0A2S0NAY2</accession>
<dbReference type="Gene3D" id="1.10.150.130">
    <property type="match status" value="1"/>
</dbReference>
<dbReference type="InterPro" id="IPR010998">
    <property type="entry name" value="Integrase_recombinase_N"/>
</dbReference>
<gene>
    <name evidence="7" type="ORF">C6569_09680</name>
</gene>
<dbReference type="SUPFAM" id="SSF56349">
    <property type="entry name" value="DNA breaking-rejoining enzymes"/>
    <property type="match status" value="1"/>
</dbReference>
<evidence type="ECO:0000313" key="7">
    <source>
        <dbReference type="EMBL" id="AVO45308.1"/>
    </source>
</evidence>
<keyword evidence="1" id="KW-0229">DNA integration</keyword>
<evidence type="ECO:0000256" key="4">
    <source>
        <dbReference type="PROSITE-ProRule" id="PRU01248"/>
    </source>
</evidence>
<dbReference type="InterPro" id="IPR002104">
    <property type="entry name" value="Integrase_catalytic"/>
</dbReference>
<organism evidence="7 8">
    <name type="scientific">Phreatobacter cathodiphilus</name>
    <dbReference type="NCBI Taxonomy" id="1868589"/>
    <lineage>
        <taxon>Bacteria</taxon>
        <taxon>Pseudomonadati</taxon>
        <taxon>Pseudomonadota</taxon>
        <taxon>Alphaproteobacteria</taxon>
        <taxon>Hyphomicrobiales</taxon>
        <taxon>Phreatobacteraceae</taxon>
        <taxon>Phreatobacter</taxon>
    </lineage>
</organism>
<dbReference type="KEGG" id="phr:C6569_09680"/>
<feature type="domain" description="Tyr recombinase" evidence="5">
    <location>
        <begin position="228"/>
        <end position="432"/>
    </location>
</feature>
<evidence type="ECO:0000259" key="6">
    <source>
        <dbReference type="PROSITE" id="PS51900"/>
    </source>
</evidence>
<keyword evidence="8" id="KW-1185">Reference proteome</keyword>
<dbReference type="InterPro" id="IPR050090">
    <property type="entry name" value="Tyrosine_recombinase_XerCD"/>
</dbReference>
<dbReference type="Gene3D" id="1.10.443.10">
    <property type="entry name" value="Intergrase catalytic core"/>
    <property type="match status" value="1"/>
</dbReference>
<sequence length="438" mass="47887">MNFAVGGGVTFTPPLPPAVRREFDGHAVDVDVEGLRFSVVIGEDIPLPLNCASFREAKDIVMSVSIQIMSALLQSRQTEEVVKHRDPAPSPVPIRAATPASVVVLHRPTPVPAAERGAPATTFASLFEAWSRYHLSTGGAPTTPPYWNVLVTRFAEFLGHDRPADVTSHDIRAYRDHLIASGRRLRTARHSDFAALRAIYHFGVENELVPANPTIGVKFKADRLAAAETMSAFSADEARTILAAADRQTIPSRRWIPWLTAMTGSRVAAIANLRKQDVIMVEGVWCLRISRQAGPIKTAASERIVPIHPAVLERGFLAFVEKTRRERLFFGESEGGVVGSGSNPPVGQGARPYNPARSTIRRVTEWLHGLGLEIGRSAKKDPNHAWRHWFKEQAFAAGIPEKITDAIVGHAQATTSRRYGAVSISAMDAELRKILPPV</sequence>
<proteinExistence type="predicted"/>
<dbReference type="Proteomes" id="UP000237889">
    <property type="component" value="Chromosome"/>
</dbReference>
<evidence type="ECO:0000256" key="2">
    <source>
        <dbReference type="ARBA" id="ARBA00023125"/>
    </source>
</evidence>
<dbReference type="OrthoDB" id="9784724at2"/>
<dbReference type="PROSITE" id="PS51900">
    <property type="entry name" value="CB"/>
    <property type="match status" value="1"/>
</dbReference>
<feature type="domain" description="Core-binding (CB)" evidence="6">
    <location>
        <begin position="121"/>
        <end position="204"/>
    </location>
</feature>
<dbReference type="Pfam" id="PF00589">
    <property type="entry name" value="Phage_integrase"/>
    <property type="match status" value="1"/>
</dbReference>
<evidence type="ECO:0008006" key="9">
    <source>
        <dbReference type="Google" id="ProtNLM"/>
    </source>
</evidence>
<dbReference type="GO" id="GO:0006310">
    <property type="term" value="P:DNA recombination"/>
    <property type="evidence" value="ECO:0007669"/>
    <property type="project" value="UniProtKB-KW"/>
</dbReference>
<protein>
    <recommendedName>
        <fullName evidence="9">Integrase</fullName>
    </recommendedName>
</protein>